<evidence type="ECO:0000256" key="3">
    <source>
        <dbReference type="ARBA" id="ARBA00022723"/>
    </source>
</evidence>
<proteinExistence type="predicted"/>
<evidence type="ECO:0000313" key="8">
    <source>
        <dbReference type="EMBL" id="MFB9315353.1"/>
    </source>
</evidence>
<keyword evidence="4" id="KW-0249">Electron transport</keyword>
<keyword evidence="3" id="KW-0479">Metal-binding</keyword>
<reference evidence="8 9" key="1">
    <citation type="submission" date="2024-09" db="EMBL/GenBank/DDBJ databases">
        <authorList>
            <person name="Sun Q."/>
            <person name="Mori K."/>
        </authorList>
    </citation>
    <scope>NUCLEOTIDE SEQUENCE [LARGE SCALE GENOMIC DNA]</scope>
    <source>
        <strain evidence="8 9">JCM 9626</strain>
    </source>
</reference>
<protein>
    <submittedName>
        <fullName evidence="8">Ferredoxin</fullName>
    </submittedName>
</protein>
<evidence type="ECO:0000256" key="1">
    <source>
        <dbReference type="ARBA" id="ARBA00001927"/>
    </source>
</evidence>
<keyword evidence="2" id="KW-0813">Transport</keyword>
<keyword evidence="9" id="KW-1185">Reference proteome</keyword>
<comment type="cofactor">
    <cofactor evidence="1">
        <name>[3Fe-4S] cluster</name>
        <dbReference type="ChEBI" id="CHEBI:21137"/>
    </cofactor>
</comment>
<name>A0ABV5KF53_9ACTN</name>
<dbReference type="SUPFAM" id="SSF54862">
    <property type="entry name" value="4Fe-4S ferredoxins"/>
    <property type="match status" value="1"/>
</dbReference>
<dbReference type="EMBL" id="JBHMDG010000034">
    <property type="protein sequence ID" value="MFB9315353.1"/>
    <property type="molecule type" value="Genomic_DNA"/>
</dbReference>
<keyword evidence="5" id="KW-0408">Iron</keyword>
<organism evidence="8 9">
    <name type="scientific">Nocardioides plantarum</name>
    <dbReference type="NCBI Taxonomy" id="29299"/>
    <lineage>
        <taxon>Bacteria</taxon>
        <taxon>Bacillati</taxon>
        <taxon>Actinomycetota</taxon>
        <taxon>Actinomycetes</taxon>
        <taxon>Propionibacteriales</taxon>
        <taxon>Nocardioidaceae</taxon>
        <taxon>Nocardioides</taxon>
    </lineage>
</organism>
<gene>
    <name evidence="8" type="ORF">ACFFRI_20055</name>
</gene>
<dbReference type="Pfam" id="PF13459">
    <property type="entry name" value="Fer4_15"/>
    <property type="match status" value="1"/>
</dbReference>
<keyword evidence="6" id="KW-0411">Iron-sulfur</keyword>
<keyword evidence="7" id="KW-0003">3Fe-4S</keyword>
<evidence type="ECO:0000256" key="5">
    <source>
        <dbReference type="ARBA" id="ARBA00023004"/>
    </source>
</evidence>
<dbReference type="Proteomes" id="UP001589750">
    <property type="component" value="Unassembled WGS sequence"/>
</dbReference>
<dbReference type="InterPro" id="IPR051269">
    <property type="entry name" value="Fe-S_cluster_ET"/>
</dbReference>
<evidence type="ECO:0000256" key="2">
    <source>
        <dbReference type="ARBA" id="ARBA00022448"/>
    </source>
</evidence>
<dbReference type="Gene3D" id="3.30.70.20">
    <property type="match status" value="1"/>
</dbReference>
<dbReference type="RefSeq" id="WP_246084071.1">
    <property type="nucleotide sequence ID" value="NZ_JBHMDG010000034.1"/>
</dbReference>
<evidence type="ECO:0000313" key="9">
    <source>
        <dbReference type="Proteomes" id="UP001589750"/>
    </source>
</evidence>
<comment type="caution">
    <text evidence="8">The sequence shown here is derived from an EMBL/GenBank/DDBJ whole genome shotgun (WGS) entry which is preliminary data.</text>
</comment>
<accession>A0ABV5KF53</accession>
<evidence type="ECO:0000256" key="7">
    <source>
        <dbReference type="ARBA" id="ARBA00023291"/>
    </source>
</evidence>
<evidence type="ECO:0000256" key="6">
    <source>
        <dbReference type="ARBA" id="ARBA00023014"/>
    </source>
</evidence>
<dbReference type="PANTHER" id="PTHR36923">
    <property type="entry name" value="FERREDOXIN"/>
    <property type="match status" value="1"/>
</dbReference>
<sequence length="69" mass="7418">MAARIVVDRERCEGLGMCEAMASDYFELTETADGEDELTVLHDEVPDADRGHVHAATQACPVLALTLTG</sequence>
<evidence type="ECO:0000256" key="4">
    <source>
        <dbReference type="ARBA" id="ARBA00022982"/>
    </source>
</evidence>
<dbReference type="PANTHER" id="PTHR36923:SF3">
    <property type="entry name" value="FERREDOXIN"/>
    <property type="match status" value="1"/>
</dbReference>